<evidence type="ECO:0000313" key="2">
    <source>
        <dbReference type="EMBL" id="OJJ81513.1"/>
    </source>
</evidence>
<dbReference type="VEuPathDB" id="FungiDB:ASPGLDRAFT_620612"/>
<name>A0A1L9VC97_ASPGL</name>
<feature type="signal peptide" evidence="1">
    <location>
        <begin position="1"/>
        <end position="24"/>
    </location>
</feature>
<dbReference type="RefSeq" id="XP_022398211.1">
    <property type="nucleotide sequence ID" value="XM_022548504.1"/>
</dbReference>
<gene>
    <name evidence="2" type="ORF">ASPGLDRAFT_620612</name>
</gene>
<dbReference type="GeneID" id="34464764"/>
<evidence type="ECO:0008006" key="4">
    <source>
        <dbReference type="Google" id="ProtNLM"/>
    </source>
</evidence>
<protein>
    <recommendedName>
        <fullName evidence="4">Secreted protein</fullName>
    </recommendedName>
</protein>
<dbReference type="Proteomes" id="UP000184300">
    <property type="component" value="Unassembled WGS sequence"/>
</dbReference>
<keyword evidence="1" id="KW-0732">Signal</keyword>
<keyword evidence="3" id="KW-1185">Reference proteome</keyword>
<evidence type="ECO:0000313" key="3">
    <source>
        <dbReference type="Proteomes" id="UP000184300"/>
    </source>
</evidence>
<sequence length="68" mass="7813">MMSAHFLICLILFRSLSFMAFCCCYRPAVVHYSCVYSIACFFHDHGGWCWICSSEVWTVHTVLGPTNI</sequence>
<dbReference type="EMBL" id="KV878905">
    <property type="protein sequence ID" value="OJJ81513.1"/>
    <property type="molecule type" value="Genomic_DNA"/>
</dbReference>
<organism evidence="2 3">
    <name type="scientific">Aspergillus glaucus CBS 516.65</name>
    <dbReference type="NCBI Taxonomy" id="1160497"/>
    <lineage>
        <taxon>Eukaryota</taxon>
        <taxon>Fungi</taxon>
        <taxon>Dikarya</taxon>
        <taxon>Ascomycota</taxon>
        <taxon>Pezizomycotina</taxon>
        <taxon>Eurotiomycetes</taxon>
        <taxon>Eurotiomycetidae</taxon>
        <taxon>Eurotiales</taxon>
        <taxon>Aspergillaceae</taxon>
        <taxon>Aspergillus</taxon>
        <taxon>Aspergillus subgen. Aspergillus</taxon>
    </lineage>
</organism>
<feature type="chain" id="PRO_5012589493" description="Secreted protein" evidence="1">
    <location>
        <begin position="25"/>
        <end position="68"/>
    </location>
</feature>
<accession>A0A1L9VC97</accession>
<proteinExistence type="predicted"/>
<evidence type="ECO:0000256" key="1">
    <source>
        <dbReference type="SAM" id="SignalP"/>
    </source>
</evidence>
<dbReference type="AlphaFoldDB" id="A0A1L9VC97"/>
<reference evidence="3" key="1">
    <citation type="journal article" date="2017" name="Genome Biol.">
        <title>Comparative genomics reveals high biological diversity and specific adaptations in the industrially and medically important fungal genus Aspergillus.</title>
        <authorList>
            <person name="de Vries R.P."/>
            <person name="Riley R."/>
            <person name="Wiebenga A."/>
            <person name="Aguilar-Osorio G."/>
            <person name="Amillis S."/>
            <person name="Uchima C.A."/>
            <person name="Anderluh G."/>
            <person name="Asadollahi M."/>
            <person name="Askin M."/>
            <person name="Barry K."/>
            <person name="Battaglia E."/>
            <person name="Bayram O."/>
            <person name="Benocci T."/>
            <person name="Braus-Stromeyer S.A."/>
            <person name="Caldana C."/>
            <person name="Canovas D."/>
            <person name="Cerqueira G.C."/>
            <person name="Chen F."/>
            <person name="Chen W."/>
            <person name="Choi C."/>
            <person name="Clum A."/>
            <person name="Dos Santos R.A."/>
            <person name="Damasio A.R."/>
            <person name="Diallinas G."/>
            <person name="Emri T."/>
            <person name="Fekete E."/>
            <person name="Flipphi M."/>
            <person name="Freyberg S."/>
            <person name="Gallo A."/>
            <person name="Gournas C."/>
            <person name="Habgood R."/>
            <person name="Hainaut M."/>
            <person name="Harispe M.L."/>
            <person name="Henrissat B."/>
            <person name="Hilden K.S."/>
            <person name="Hope R."/>
            <person name="Hossain A."/>
            <person name="Karabika E."/>
            <person name="Karaffa L."/>
            <person name="Karanyi Z."/>
            <person name="Krasevec N."/>
            <person name="Kuo A."/>
            <person name="Kusch H."/>
            <person name="LaButti K."/>
            <person name="Lagendijk E.L."/>
            <person name="Lapidus A."/>
            <person name="Levasseur A."/>
            <person name="Lindquist E."/>
            <person name="Lipzen A."/>
            <person name="Logrieco A.F."/>
            <person name="MacCabe A."/>
            <person name="Maekelae M.R."/>
            <person name="Malavazi I."/>
            <person name="Melin P."/>
            <person name="Meyer V."/>
            <person name="Mielnichuk N."/>
            <person name="Miskei M."/>
            <person name="Molnar A.P."/>
            <person name="Mule G."/>
            <person name="Ngan C.Y."/>
            <person name="Orejas M."/>
            <person name="Orosz E."/>
            <person name="Ouedraogo J.P."/>
            <person name="Overkamp K.M."/>
            <person name="Park H.-S."/>
            <person name="Perrone G."/>
            <person name="Piumi F."/>
            <person name="Punt P.J."/>
            <person name="Ram A.F."/>
            <person name="Ramon A."/>
            <person name="Rauscher S."/>
            <person name="Record E."/>
            <person name="Riano-Pachon D.M."/>
            <person name="Robert V."/>
            <person name="Roehrig J."/>
            <person name="Ruller R."/>
            <person name="Salamov A."/>
            <person name="Salih N.S."/>
            <person name="Samson R.A."/>
            <person name="Sandor E."/>
            <person name="Sanguinetti M."/>
            <person name="Schuetze T."/>
            <person name="Sepcic K."/>
            <person name="Shelest E."/>
            <person name="Sherlock G."/>
            <person name="Sophianopoulou V."/>
            <person name="Squina F.M."/>
            <person name="Sun H."/>
            <person name="Susca A."/>
            <person name="Todd R.B."/>
            <person name="Tsang A."/>
            <person name="Unkles S.E."/>
            <person name="van de Wiele N."/>
            <person name="van Rossen-Uffink D."/>
            <person name="Oliveira J.V."/>
            <person name="Vesth T.C."/>
            <person name="Visser J."/>
            <person name="Yu J.-H."/>
            <person name="Zhou M."/>
            <person name="Andersen M.R."/>
            <person name="Archer D.B."/>
            <person name="Baker S.E."/>
            <person name="Benoit I."/>
            <person name="Brakhage A.A."/>
            <person name="Braus G.H."/>
            <person name="Fischer R."/>
            <person name="Frisvad J.C."/>
            <person name="Goldman G.H."/>
            <person name="Houbraken J."/>
            <person name="Oakley B."/>
            <person name="Pocsi I."/>
            <person name="Scazzocchio C."/>
            <person name="Seiboth B."/>
            <person name="vanKuyk P.A."/>
            <person name="Wortman J."/>
            <person name="Dyer P.S."/>
            <person name="Grigoriev I.V."/>
        </authorList>
    </citation>
    <scope>NUCLEOTIDE SEQUENCE [LARGE SCALE GENOMIC DNA]</scope>
    <source>
        <strain evidence="3">CBS 516.65</strain>
    </source>
</reference>